<evidence type="ECO:0000313" key="3">
    <source>
        <dbReference type="Proteomes" id="UP000077069"/>
    </source>
</evidence>
<dbReference type="SUPFAM" id="SSF55729">
    <property type="entry name" value="Acyl-CoA N-acyltransferases (Nat)"/>
    <property type="match status" value="1"/>
</dbReference>
<dbReference type="GO" id="GO:0016747">
    <property type="term" value="F:acyltransferase activity, transferring groups other than amino-acyl groups"/>
    <property type="evidence" value="ECO:0007669"/>
    <property type="project" value="InterPro"/>
</dbReference>
<feature type="non-terminal residue" evidence="2">
    <location>
        <position position="163"/>
    </location>
</feature>
<proteinExistence type="predicted"/>
<dbReference type="RefSeq" id="XP_018033661.1">
    <property type="nucleotide sequence ID" value="XM_018173430.2"/>
</dbReference>
<evidence type="ECO:0000259" key="1">
    <source>
        <dbReference type="PROSITE" id="PS51186"/>
    </source>
</evidence>
<feature type="non-terminal residue" evidence="2">
    <location>
        <position position="1"/>
    </location>
</feature>
<name>A0A177C7B0_9PLEO</name>
<reference evidence="2 3" key="1">
    <citation type="submission" date="2016-05" db="EMBL/GenBank/DDBJ databases">
        <title>Comparative analysis of secretome profiles of manganese(II)-oxidizing ascomycete fungi.</title>
        <authorList>
            <consortium name="DOE Joint Genome Institute"/>
            <person name="Zeiner C.A."/>
            <person name="Purvine S.O."/>
            <person name="Zink E.M."/>
            <person name="Wu S."/>
            <person name="Pasa-Tolic L."/>
            <person name="Chaput D.L."/>
            <person name="Haridas S."/>
            <person name="Grigoriev I.V."/>
            <person name="Santelli C.M."/>
            <person name="Hansel C.M."/>
        </authorList>
    </citation>
    <scope>NUCLEOTIDE SEQUENCE [LARGE SCALE GENOMIC DNA]</scope>
    <source>
        <strain evidence="2 3">AP3s5-JAC2a</strain>
    </source>
</reference>
<dbReference type="AlphaFoldDB" id="A0A177C7B0"/>
<dbReference type="GeneID" id="28756916"/>
<dbReference type="OrthoDB" id="9975416at2759"/>
<dbReference type="CDD" id="cd04301">
    <property type="entry name" value="NAT_SF"/>
    <property type="match status" value="1"/>
</dbReference>
<dbReference type="Proteomes" id="UP000077069">
    <property type="component" value="Unassembled WGS sequence"/>
</dbReference>
<feature type="domain" description="N-acetyltransferase" evidence="1">
    <location>
        <begin position="1"/>
        <end position="162"/>
    </location>
</feature>
<dbReference type="Gene3D" id="3.40.630.30">
    <property type="match status" value="1"/>
</dbReference>
<keyword evidence="3" id="KW-1185">Reference proteome</keyword>
<dbReference type="EMBL" id="KV441555">
    <property type="protein sequence ID" value="OAG03296.1"/>
    <property type="molecule type" value="Genomic_DNA"/>
</dbReference>
<dbReference type="PANTHER" id="PTHR43617">
    <property type="entry name" value="L-AMINO ACID N-ACETYLTRANSFERASE"/>
    <property type="match status" value="1"/>
</dbReference>
<dbReference type="InterPro" id="IPR000182">
    <property type="entry name" value="GNAT_dom"/>
</dbReference>
<dbReference type="InterPro" id="IPR016181">
    <property type="entry name" value="Acyl_CoA_acyltransferase"/>
</dbReference>
<keyword evidence="2" id="KW-0012">Acyltransferase</keyword>
<protein>
    <submittedName>
        <fullName evidence="2">Acyl-CoA N-acyltransferase</fullName>
    </submittedName>
</protein>
<gene>
    <name evidence="2" type="ORF">CC84DRAFT_1047668</name>
</gene>
<dbReference type="InParanoid" id="A0A177C7B0"/>
<dbReference type="STRING" id="1460663.A0A177C7B0"/>
<dbReference type="Pfam" id="PF00583">
    <property type="entry name" value="Acetyltransf_1"/>
    <property type="match status" value="1"/>
</dbReference>
<keyword evidence="2" id="KW-0808">Transferase</keyword>
<dbReference type="PROSITE" id="PS51186">
    <property type="entry name" value="GNAT"/>
    <property type="match status" value="1"/>
</dbReference>
<evidence type="ECO:0000313" key="2">
    <source>
        <dbReference type="EMBL" id="OAG03296.1"/>
    </source>
</evidence>
<organism evidence="2 3">
    <name type="scientific">Paraphaeosphaeria sporulosa</name>
    <dbReference type="NCBI Taxonomy" id="1460663"/>
    <lineage>
        <taxon>Eukaryota</taxon>
        <taxon>Fungi</taxon>
        <taxon>Dikarya</taxon>
        <taxon>Ascomycota</taxon>
        <taxon>Pezizomycotina</taxon>
        <taxon>Dothideomycetes</taxon>
        <taxon>Pleosporomycetidae</taxon>
        <taxon>Pleosporales</taxon>
        <taxon>Massarineae</taxon>
        <taxon>Didymosphaeriaceae</taxon>
        <taxon>Paraphaeosphaeria</taxon>
    </lineage>
</organism>
<dbReference type="InterPro" id="IPR050276">
    <property type="entry name" value="MshD_Acetyltransferase"/>
</dbReference>
<accession>A0A177C7B0</accession>
<sequence length="163" mass="17976">IAAIGRATFTASFAHSMPEQDLQAYLSSSYTTSAILSELSNPNDNTFYVAHLAPASSAVAGFLQIKHGSTDPSLPADLRLVEIHRVYVGMEYHRRGIGGAMMEHVLGVLRREGAYEGAWLGVWEENVRAKKFYGGLGFTENVGRHSFTMGECVQWDEILLLRL</sequence>